<keyword evidence="1" id="KW-1133">Transmembrane helix</keyword>
<organism evidence="4">
    <name type="scientific">Hydatigena taeniaeformis</name>
    <name type="common">Feline tapeworm</name>
    <name type="synonym">Taenia taeniaeformis</name>
    <dbReference type="NCBI Taxonomy" id="6205"/>
    <lineage>
        <taxon>Eukaryota</taxon>
        <taxon>Metazoa</taxon>
        <taxon>Spiralia</taxon>
        <taxon>Lophotrochozoa</taxon>
        <taxon>Platyhelminthes</taxon>
        <taxon>Cestoda</taxon>
        <taxon>Eucestoda</taxon>
        <taxon>Cyclophyllidea</taxon>
        <taxon>Taeniidae</taxon>
        <taxon>Hydatigera</taxon>
    </lineage>
</organism>
<dbReference type="EMBL" id="UYWX01022766">
    <property type="protein sequence ID" value="VDM36008.1"/>
    <property type="molecule type" value="Genomic_DNA"/>
</dbReference>
<accession>A0A0R3XBW8</accession>
<proteinExistence type="predicted"/>
<evidence type="ECO:0000313" key="2">
    <source>
        <dbReference type="EMBL" id="VDM36008.1"/>
    </source>
</evidence>
<dbReference type="Proteomes" id="UP000274429">
    <property type="component" value="Unassembled WGS sequence"/>
</dbReference>
<evidence type="ECO:0000313" key="3">
    <source>
        <dbReference type="Proteomes" id="UP000274429"/>
    </source>
</evidence>
<sequence>MRPNIDAVELEIGGSIITFQRHQINAFKDSMVAIMLVVVVVVLVEMVRIALSEEAMHCLGKRLRYRIPLPPTGATKTQFGYSTLHEQRRQRPLHTTKSTLFWSVHRRMWQVSCKRDVEYVNVVS</sequence>
<name>A0A0R3XBW8_HYDTA</name>
<keyword evidence="1" id="KW-0812">Transmembrane</keyword>
<protein>
    <submittedName>
        <fullName evidence="4">Transmembrane protein</fullName>
    </submittedName>
</protein>
<reference evidence="4" key="1">
    <citation type="submission" date="2017-02" db="UniProtKB">
        <authorList>
            <consortium name="WormBaseParasite"/>
        </authorList>
    </citation>
    <scope>IDENTIFICATION</scope>
</reference>
<evidence type="ECO:0000313" key="4">
    <source>
        <dbReference type="WBParaSite" id="TTAC_0001104501-mRNA-1"/>
    </source>
</evidence>
<feature type="transmembrane region" description="Helical" evidence="1">
    <location>
        <begin position="31"/>
        <end position="51"/>
    </location>
</feature>
<keyword evidence="1" id="KW-0472">Membrane</keyword>
<reference evidence="2 3" key="2">
    <citation type="submission" date="2018-11" db="EMBL/GenBank/DDBJ databases">
        <authorList>
            <consortium name="Pathogen Informatics"/>
        </authorList>
    </citation>
    <scope>NUCLEOTIDE SEQUENCE [LARGE SCALE GENOMIC DNA]</scope>
</reference>
<gene>
    <name evidence="2" type="ORF">TTAC_LOCUS11028</name>
</gene>
<keyword evidence="3" id="KW-1185">Reference proteome</keyword>
<dbReference type="AlphaFoldDB" id="A0A0R3XBW8"/>
<evidence type="ECO:0000256" key="1">
    <source>
        <dbReference type="SAM" id="Phobius"/>
    </source>
</evidence>
<dbReference type="WBParaSite" id="TTAC_0001104501-mRNA-1">
    <property type="protein sequence ID" value="TTAC_0001104501-mRNA-1"/>
    <property type="gene ID" value="TTAC_0001104501"/>
</dbReference>